<dbReference type="PANTHER" id="PTHR31694:SF26">
    <property type="entry name" value="OS05G0151100 PROTEIN"/>
    <property type="match status" value="1"/>
</dbReference>
<organism evidence="1 2">
    <name type="scientific">Tribonema minus</name>
    <dbReference type="NCBI Taxonomy" id="303371"/>
    <lineage>
        <taxon>Eukaryota</taxon>
        <taxon>Sar</taxon>
        <taxon>Stramenopiles</taxon>
        <taxon>Ochrophyta</taxon>
        <taxon>PX clade</taxon>
        <taxon>Xanthophyceae</taxon>
        <taxon>Tribonematales</taxon>
        <taxon>Tribonemataceae</taxon>
        <taxon>Tribonema</taxon>
    </lineage>
</organism>
<dbReference type="PANTHER" id="PTHR31694">
    <property type="entry name" value="DESICCATION-LIKE PROTEIN"/>
    <property type="match status" value="1"/>
</dbReference>
<dbReference type="InterPro" id="IPR052965">
    <property type="entry name" value="Pigment-catalase-like"/>
</dbReference>
<protein>
    <submittedName>
        <fullName evidence="1">Ferritin-like domain-containing protein</fullName>
    </submittedName>
</protein>
<evidence type="ECO:0000313" key="1">
    <source>
        <dbReference type="EMBL" id="KAG5191727.1"/>
    </source>
</evidence>
<gene>
    <name evidence="1" type="ORF">JKP88DRAFT_174182</name>
</gene>
<dbReference type="Pfam" id="PF13668">
    <property type="entry name" value="Ferritin_2"/>
    <property type="match status" value="1"/>
</dbReference>
<accession>A0A836CMD7</accession>
<evidence type="ECO:0000313" key="2">
    <source>
        <dbReference type="Proteomes" id="UP000664859"/>
    </source>
</evidence>
<proteinExistence type="predicted"/>
<dbReference type="Proteomes" id="UP000664859">
    <property type="component" value="Unassembled WGS sequence"/>
</dbReference>
<dbReference type="OrthoDB" id="1001765at2759"/>
<sequence>MAPADVPPTDTDITIAKFALNLECLEAEFYSYAAFGYGLSDELRGYGPEPIGGMKAALSPAVQTYAEEIANNEIAHVAVLRAALGDAAPACPQIDIGPAFAAAANAAVGTTLSPAYSPYFSDLWFLTGAFIFEDVGVTAYNGAATLLTNKSVLGAAASILAVEAYHGGSIRTLLYQQEDIVLTPYAFTVGQAITAISALRAAVGGGKDVALETNGVVSIIPTDENALAYARMATEVLAIVYLGSANVPGGFFPDGINM</sequence>
<keyword evidence="2" id="KW-1185">Reference proteome</keyword>
<dbReference type="EMBL" id="JAFCMP010000015">
    <property type="protein sequence ID" value="KAG5191727.1"/>
    <property type="molecule type" value="Genomic_DNA"/>
</dbReference>
<reference evidence="1" key="1">
    <citation type="submission" date="2021-02" db="EMBL/GenBank/DDBJ databases">
        <title>First Annotated Genome of the Yellow-green Alga Tribonema minus.</title>
        <authorList>
            <person name="Mahan K.M."/>
        </authorList>
    </citation>
    <scope>NUCLEOTIDE SEQUENCE</scope>
    <source>
        <strain evidence="1">UTEX B ZZ1240</strain>
    </source>
</reference>
<dbReference type="AlphaFoldDB" id="A0A836CMD7"/>
<comment type="caution">
    <text evidence="1">The sequence shown here is derived from an EMBL/GenBank/DDBJ whole genome shotgun (WGS) entry which is preliminary data.</text>
</comment>
<name>A0A836CMD7_9STRA</name>